<feature type="compositionally biased region" description="Gly residues" evidence="1">
    <location>
        <begin position="234"/>
        <end position="243"/>
    </location>
</feature>
<feature type="compositionally biased region" description="Low complexity" evidence="1">
    <location>
        <begin position="190"/>
        <end position="233"/>
    </location>
</feature>
<protein>
    <submittedName>
        <fullName evidence="4">LysM peptidoglycan-binding domain-containing protein</fullName>
    </submittedName>
</protein>
<evidence type="ECO:0000313" key="4">
    <source>
        <dbReference type="EMBL" id="MDC4247625.1"/>
    </source>
</evidence>
<dbReference type="EMBL" id="JAMWMK010000007">
    <property type="protein sequence ID" value="MDC4247625.1"/>
    <property type="molecule type" value="Genomic_DNA"/>
</dbReference>
<evidence type="ECO:0000313" key="5">
    <source>
        <dbReference type="Proteomes" id="UP001141166"/>
    </source>
</evidence>
<organism evidence="4 5">
    <name type="scientific">Enterococcus faecium</name>
    <name type="common">Streptococcus faecium</name>
    <dbReference type="NCBI Taxonomy" id="1352"/>
    <lineage>
        <taxon>Bacteria</taxon>
        <taxon>Bacillati</taxon>
        <taxon>Bacillota</taxon>
        <taxon>Bacilli</taxon>
        <taxon>Lactobacillales</taxon>
        <taxon>Enterococcaceae</taxon>
        <taxon>Enterococcus</taxon>
    </lineage>
</organism>
<reference evidence="4" key="1">
    <citation type="submission" date="2022-05" db="EMBL/GenBank/DDBJ databases">
        <title>Draft genome sequences of Clostridium perfringens strains isolated from Peru.</title>
        <authorList>
            <person name="Hurtado R."/>
            <person name="Lima L."/>
            <person name="Sousa T."/>
            <person name="Jaiswal A.K."/>
            <person name="Tiwari S."/>
            <person name="Maturrano L."/>
            <person name="Brenig B."/>
            <person name="Azevedo V."/>
        </authorList>
    </citation>
    <scope>NUCLEOTIDE SEQUENCE</scope>
    <source>
        <strain evidence="4">CP4</strain>
    </source>
</reference>
<dbReference type="Proteomes" id="UP001141166">
    <property type="component" value="Unassembled WGS sequence"/>
</dbReference>
<accession>A0A9X4B3K0</accession>
<comment type="caution">
    <text evidence="4">The sequence shown here is derived from an EMBL/GenBank/DDBJ whole genome shotgun (WGS) entry which is preliminary data.</text>
</comment>
<feature type="domain" description="LysM" evidence="3">
    <location>
        <begin position="45"/>
        <end position="89"/>
    </location>
</feature>
<dbReference type="Pfam" id="PF01476">
    <property type="entry name" value="LysM"/>
    <property type="match status" value="1"/>
</dbReference>
<dbReference type="InterPro" id="IPR018392">
    <property type="entry name" value="LysM"/>
</dbReference>
<sequence>MKLLRVLAIGATIGGVALATAHEKVAAAEWTPRTVEQIKADMKGNEYTIVWGDTLSGISQATNISVQKLADMNKIANVDLIYAGNKLVFDGNVATVQNNKGETVAQSVIQPQDKVDSTKPVGQPVQDITSNHTTNSSNSATQNTTTPSTDNTVTGNTQTGGQTTGNAGTTTPSTPENNGGTTQTPTQPDNNGNQNGSTGSTTTPSQPSTGGNQNSSGNANSGTTTPSQPNNGGSQNGSTGGNSGTTTPSKPQAPTIVSGYIGNSGKVFDTGLEANTWADEQMDKDFDLGSAGNGWTGYKLIQVYYSDGTKKFSIDFY</sequence>
<proteinExistence type="predicted"/>
<dbReference type="SMART" id="SM00257">
    <property type="entry name" value="LysM"/>
    <property type="match status" value="1"/>
</dbReference>
<dbReference type="CDD" id="cd00118">
    <property type="entry name" value="LysM"/>
    <property type="match status" value="1"/>
</dbReference>
<name>A0A9X4B3K0_ENTFC</name>
<dbReference type="Gene3D" id="3.10.350.10">
    <property type="entry name" value="LysM domain"/>
    <property type="match status" value="1"/>
</dbReference>
<keyword evidence="2" id="KW-0732">Signal</keyword>
<evidence type="ECO:0000259" key="3">
    <source>
        <dbReference type="PROSITE" id="PS51782"/>
    </source>
</evidence>
<evidence type="ECO:0000256" key="2">
    <source>
        <dbReference type="SAM" id="SignalP"/>
    </source>
</evidence>
<evidence type="ECO:0000256" key="1">
    <source>
        <dbReference type="SAM" id="MobiDB-lite"/>
    </source>
</evidence>
<dbReference type="SUPFAM" id="SSF54106">
    <property type="entry name" value="LysM domain"/>
    <property type="match status" value="1"/>
</dbReference>
<dbReference type="InterPro" id="IPR036779">
    <property type="entry name" value="LysM_dom_sf"/>
</dbReference>
<feature type="compositionally biased region" description="Low complexity" evidence="1">
    <location>
        <begin position="129"/>
        <end position="171"/>
    </location>
</feature>
<dbReference type="PROSITE" id="PS51782">
    <property type="entry name" value="LYSM"/>
    <property type="match status" value="1"/>
</dbReference>
<gene>
    <name evidence="4" type="ORF">M3X98_06100</name>
</gene>
<feature type="region of interest" description="Disordered" evidence="1">
    <location>
        <begin position="109"/>
        <end position="257"/>
    </location>
</feature>
<dbReference type="RefSeq" id="WP_272471353.1">
    <property type="nucleotide sequence ID" value="NZ_JAMWMK010000007.1"/>
</dbReference>
<dbReference type="AlphaFoldDB" id="A0A9X4B3K0"/>
<feature type="signal peptide" evidence="2">
    <location>
        <begin position="1"/>
        <end position="21"/>
    </location>
</feature>
<feature type="compositionally biased region" description="Polar residues" evidence="1">
    <location>
        <begin position="172"/>
        <end position="189"/>
    </location>
</feature>
<feature type="chain" id="PRO_5040928206" evidence="2">
    <location>
        <begin position="22"/>
        <end position="317"/>
    </location>
</feature>